<keyword evidence="1" id="KW-0472">Membrane</keyword>
<dbReference type="GeneID" id="92365846"/>
<proteinExistence type="predicted"/>
<dbReference type="VEuPathDB" id="CryptoDB:cand_016610"/>
<evidence type="ECO:0000313" key="3">
    <source>
        <dbReference type="EMBL" id="OII77501.1"/>
    </source>
</evidence>
<dbReference type="PANTHER" id="PTHR11226:SF0">
    <property type="entry name" value="UDP-GLUCOSE:GLYCOPROTEIN GLUCOSYLTRANSFERASE"/>
    <property type="match status" value="1"/>
</dbReference>
<dbReference type="EMBL" id="LRBS01000034">
    <property type="protein sequence ID" value="OII77501.1"/>
    <property type="molecule type" value="Genomic_DNA"/>
</dbReference>
<dbReference type="InterPro" id="IPR040497">
    <property type="entry name" value="Glyco_transf_24"/>
</dbReference>
<organism evidence="3 4">
    <name type="scientific">Cryptosporidium andersoni</name>
    <dbReference type="NCBI Taxonomy" id="117008"/>
    <lineage>
        <taxon>Eukaryota</taxon>
        <taxon>Sar</taxon>
        <taxon>Alveolata</taxon>
        <taxon>Apicomplexa</taxon>
        <taxon>Conoidasida</taxon>
        <taxon>Coccidia</taxon>
        <taxon>Eucoccidiorida</taxon>
        <taxon>Eimeriorina</taxon>
        <taxon>Cryptosporidiidae</taxon>
        <taxon>Cryptosporidium</taxon>
    </lineage>
</organism>
<accession>A0A1J4MX53</accession>
<feature type="transmembrane region" description="Helical" evidence="1">
    <location>
        <begin position="7"/>
        <end position="26"/>
    </location>
</feature>
<dbReference type="PANTHER" id="PTHR11226">
    <property type="entry name" value="UDP-GLUCOSE GLYCOPROTEIN:GLUCOSYLTRANSFERASE"/>
    <property type="match status" value="1"/>
</dbReference>
<dbReference type="GO" id="GO:0018279">
    <property type="term" value="P:protein N-linked glycosylation via asparagine"/>
    <property type="evidence" value="ECO:0007669"/>
    <property type="project" value="TreeGrafter"/>
</dbReference>
<dbReference type="Pfam" id="PF18404">
    <property type="entry name" value="Glyco_transf_24"/>
    <property type="match status" value="1"/>
</dbReference>
<evidence type="ECO:0000259" key="2">
    <source>
        <dbReference type="Pfam" id="PF18404"/>
    </source>
</evidence>
<dbReference type="RefSeq" id="XP_067069347.1">
    <property type="nucleotide sequence ID" value="XM_067211895.1"/>
</dbReference>
<dbReference type="Proteomes" id="UP000186804">
    <property type="component" value="Unassembled WGS sequence"/>
</dbReference>
<comment type="caution">
    <text evidence="3">The sequence shown here is derived from an EMBL/GenBank/DDBJ whole genome shotgun (WGS) entry which is preliminary data.</text>
</comment>
<sequence>MLINSQYTLIFMLILMIIYIFNLQSYSICLESQINDDLIVGVSDKVASDILINIPRLRPLIQTRNEYLNANWSDINLELKSNWPVVSLDSAIFEFLCEFYQSTGRSLDKLLYDIERSRDKKQSKNYISTSIASDLITDNLVIKLMETLVINRWYSPAVESLRSIERIHRKEVGVSCLFSTNSNTKRSPTGWVLFTHKSGWFDYKCSPEEVDKVNLVNILNTERLKNKLSYISIQLSNEVFIPEHKLEYFNTRNKTKRDHDLSIVLYIDFSNEHATELMRSVINLWNRLKDIENNLIFTSAILLIRHLDLIKSDGEMEFEYLTGYGAILRKAKKDSISKFNSFVNKSCNSDISHQTLNKVDEEYCDLMTSCDIAVNMENVIDPDTDLDDECIVDLGVQTISLSKRLENPLKAMSFFVGNFGTYQYALCKSLRTRRTHGAIEKLHEYITPGATMISINGRLISPSEASFMNIAPIIKSIIFSRFKLAYINNINLDIVEDVLSNTGLIDNELIPLFGTNVTLGVKNDNLVYINILKGDLLEKARNSEIFDNSTLEDVKIDVDNDFSILDEDGWVGKMEYTLTKSNPWVKSSPRTDWRILYELPKRQSHFYMDIANIGETQWGKTPMLFDDVWFTREEKELIIMEFDEKGHSKISNNSEKYINETKFDSIRNPQRFEVVSQIKRLNNSVEYLNNSQSDNSTLIRLYSPWMMFSVYFMSQIRFAAEVQNYYIYDIMIEPEKTMGQVLYPLEALPNLQEMTPEYTGIYPIKAPILSVILLCDPLDMDCMATIIKLLNKKWPIRLNVMLVDPDWIQERKPDFNIPFNYEGVNTEKDFQDRFAENSSKKFTNSFNNTSLCSFYFAKNLEDCPEWIKQSNISMNENMELNANSTGIMAIKLAISEIFGFFVSSQSIQGMILARAFLEMIARNFPLLLNPSFTLGELNKFLELFFKHFDANADIDKLWQMIYSNNPNQDSYVNKALAYCRLKGFTSRGSLVNGYFIQIEDLDIEQVIYTIAKREQTLITQGVKSGIIATEDDIPEYILKYSDSTLPAMFPSLTKSIRLNDWPYSGMRYGWSIIDKKLNKEDLKLEETDYIPQDLSEFSNIIKGDSDIFENVEITKADLLSLNYTRLWDTNPVLDKRKIKASPFTTFIVLVRSNSAGLYSLQTVLDYWISTVSLFTSMNKRSFSDFFPNRRFSISFINEYDQFPMNLKYLERDSVQDSNPNTSDLNQMSVINGTHTISAKSLQQCFDRVLEPLNKNDRLYPVLQHLKVLKTFTSILSKLMNDPYLKKLPDDFQIQDLCTKIANMAGLDIPIENIQVESSRIEAIKKFIRKFSSQNDETVHSYPFRQRPSRDSTIFPRYVSYNFSNSEESKKNEDQTNYNSKKTFKSKKPIFKDTELSNRKCSEVYSIGIAINGLFIRICPQLYPNYISLNTPITRFSPIHIVHMKIMELAITSRLRHLVMLSQYKQHINLNDLSTSYKRNIKNRWESLSPEDVFLLMQENIRALDYTQGNSFIYLEELYNKHDISNSIKTYLKPPKSKSNSISLINVVATLDPLTPISTKVLSLLEILHTLFEANVRIVYNPTLYYNGSIPIQNMWFRYVFNYPRLVQSNETNSTSVVKLSDLLYSSDSASSFINEKSEEYDFKNNTQYIAKFNIHTKDHLEIALDTPKNWVSEFIQTVVRDINMEKQVRFDGDKDIKYNFLSISPSIFANISCPILFQYKLKGFRQSGSIHTTSEMHNSSFVIQNKYLDSKSNDLVSYSLLEFGYFSVLTNPGINLFTYKLELVDYLSNEWINDTNNSNEIQQKKGIFQITTNNLISSSKPLNIFANFKYDRSSNFNQIIENNLNSNSFLYNIKQDIKGEIFMLNILCISYINKHITGQDLERFIHSILNLNLSYTNIIIHLDNRELDAHLKISWLPFLQKKYNIQFNIFEVMWPEWLPQLPEHLQTNIIDIFVTLDTWAPRIASKLYIIDPSYVNIRNFNKLASINMDEFSFAFPTCNSNSKFDSNNYSKDNWRDIFKADHSYNFEHAKNHSNYYLTPFGIINLKKINFTIPLLRNAYIKTPWSLAHQQVTINSKHIQITPIDLLVNFASQFIPVYPISELIVACLELCNEDILQVADIINFGCEPIKSTYQIDFKTELLNNRSLINNENKSLNYIKHDEL</sequence>
<feature type="domain" description="Glucosyltransferase 24 catalytic" evidence="2">
    <location>
        <begin position="1907"/>
        <end position="2149"/>
    </location>
</feature>
<protein>
    <recommendedName>
        <fullName evidence="2">Glucosyltransferase 24 catalytic domain-containing protein</fullName>
    </recommendedName>
</protein>
<keyword evidence="1" id="KW-0812">Transmembrane</keyword>
<name>A0A1J4MX53_9CRYT</name>
<dbReference type="OrthoDB" id="342259at2759"/>
<dbReference type="InterPro" id="IPR009448">
    <property type="entry name" value="UDP-g_GGtrans"/>
</dbReference>
<keyword evidence="1" id="KW-1133">Transmembrane helix</keyword>
<keyword evidence="4" id="KW-1185">Reference proteome</keyword>
<dbReference type="GO" id="GO:0005783">
    <property type="term" value="C:endoplasmic reticulum"/>
    <property type="evidence" value="ECO:0007669"/>
    <property type="project" value="TreeGrafter"/>
</dbReference>
<reference evidence="3 4" key="1">
    <citation type="submission" date="2016-10" db="EMBL/GenBank/DDBJ databases">
        <title>Reductive evolution of mitochondrial metabolism and differential evolution of invasion-related proteins in Cryptosporidium.</title>
        <authorList>
            <person name="Liu S."/>
            <person name="Roellig D.M."/>
            <person name="Guo Y."/>
            <person name="Li N."/>
            <person name="Frace M.A."/>
            <person name="Tang K."/>
            <person name="Zhang L."/>
            <person name="Feng Y."/>
            <person name="Xiao L."/>
        </authorList>
    </citation>
    <scope>NUCLEOTIDE SEQUENCE [LARGE SCALE GENOMIC DNA]</scope>
    <source>
        <strain evidence="3">30847</strain>
    </source>
</reference>
<dbReference type="GO" id="GO:0036503">
    <property type="term" value="P:ERAD pathway"/>
    <property type="evidence" value="ECO:0007669"/>
    <property type="project" value="TreeGrafter"/>
</dbReference>
<gene>
    <name evidence="3" type="ORF">cand_016610</name>
</gene>
<dbReference type="GO" id="GO:0003980">
    <property type="term" value="F:UDP-glucose:glycoprotein glucosyltransferase activity"/>
    <property type="evidence" value="ECO:0007669"/>
    <property type="project" value="InterPro"/>
</dbReference>
<evidence type="ECO:0000313" key="4">
    <source>
        <dbReference type="Proteomes" id="UP000186804"/>
    </source>
</evidence>
<evidence type="ECO:0000256" key="1">
    <source>
        <dbReference type="SAM" id="Phobius"/>
    </source>
</evidence>
<dbReference type="GO" id="GO:0051082">
    <property type="term" value="F:unfolded protein binding"/>
    <property type="evidence" value="ECO:0007669"/>
    <property type="project" value="TreeGrafter"/>
</dbReference>